<reference evidence="1" key="2">
    <citation type="journal article" date="2022" name="Microbiol. Resour. Announc.">
        <title>Metagenome Sequencing to Explore Phylogenomics of Terrestrial Cyanobacteria.</title>
        <authorList>
            <person name="Ward R.D."/>
            <person name="Stajich J.E."/>
            <person name="Johansen J.R."/>
            <person name="Huntemann M."/>
            <person name="Clum A."/>
            <person name="Foster B."/>
            <person name="Foster B."/>
            <person name="Roux S."/>
            <person name="Palaniappan K."/>
            <person name="Varghese N."/>
            <person name="Mukherjee S."/>
            <person name="Reddy T.B.K."/>
            <person name="Daum C."/>
            <person name="Copeland A."/>
            <person name="Chen I.A."/>
            <person name="Ivanova N.N."/>
            <person name="Kyrpides N.C."/>
            <person name="Shapiro N."/>
            <person name="Eloe-Fadrosh E.A."/>
            <person name="Pietrasiak N."/>
        </authorList>
    </citation>
    <scope>NUCLEOTIDE SEQUENCE</scope>
    <source>
        <strain evidence="1">UHER 2000/2452</strain>
    </source>
</reference>
<gene>
    <name evidence="1" type="ORF">KME15_06415</name>
</gene>
<evidence type="ECO:0000313" key="1">
    <source>
        <dbReference type="EMBL" id="MBW4658289.1"/>
    </source>
</evidence>
<organism evidence="1 2">
    <name type="scientific">Drouetiella hepatica Uher 2000/2452</name>
    <dbReference type="NCBI Taxonomy" id="904376"/>
    <lineage>
        <taxon>Bacteria</taxon>
        <taxon>Bacillati</taxon>
        <taxon>Cyanobacteriota</taxon>
        <taxon>Cyanophyceae</taxon>
        <taxon>Oculatellales</taxon>
        <taxon>Oculatellaceae</taxon>
        <taxon>Drouetiella</taxon>
    </lineage>
</organism>
<dbReference type="InterPro" id="IPR051136">
    <property type="entry name" value="Intracellular_Lectin-GPT"/>
</dbReference>
<reference evidence="1" key="1">
    <citation type="submission" date="2021-05" db="EMBL/GenBank/DDBJ databases">
        <authorList>
            <person name="Pietrasiak N."/>
            <person name="Ward R."/>
            <person name="Stajich J.E."/>
            <person name="Kurbessoian T."/>
        </authorList>
    </citation>
    <scope>NUCLEOTIDE SEQUENCE</scope>
    <source>
        <strain evidence="1">UHER 2000/2452</strain>
    </source>
</reference>
<dbReference type="SUPFAM" id="SSF49899">
    <property type="entry name" value="Concanavalin A-like lectins/glucanases"/>
    <property type="match status" value="1"/>
</dbReference>
<accession>A0A951Q966</accession>
<dbReference type="PANTHER" id="PTHR12223:SF28">
    <property type="entry name" value="LECTIN, MANNOSE BINDING 1 LIKE"/>
    <property type="match status" value="1"/>
</dbReference>
<dbReference type="Proteomes" id="UP000757435">
    <property type="component" value="Unassembled WGS sequence"/>
</dbReference>
<dbReference type="InterPro" id="IPR048165">
    <property type="entry name" value="Bluetail_dom"/>
</dbReference>
<dbReference type="EMBL" id="JAHHHD010000004">
    <property type="protein sequence ID" value="MBW4658289.1"/>
    <property type="molecule type" value="Genomic_DNA"/>
</dbReference>
<dbReference type="InterPro" id="IPR013320">
    <property type="entry name" value="ConA-like_dom_sf"/>
</dbReference>
<dbReference type="PANTHER" id="PTHR12223">
    <property type="entry name" value="VESICULAR MANNOSE-BINDING LECTIN"/>
    <property type="match status" value="1"/>
</dbReference>
<proteinExistence type="predicted"/>
<dbReference type="NCBIfam" id="NF041519">
    <property type="entry name" value="bluetail"/>
    <property type="match status" value="1"/>
</dbReference>
<dbReference type="GO" id="GO:0005537">
    <property type="term" value="F:D-mannose binding"/>
    <property type="evidence" value="ECO:0007669"/>
    <property type="project" value="TreeGrafter"/>
</dbReference>
<dbReference type="GO" id="GO:0030134">
    <property type="term" value="C:COPII-coated ER to Golgi transport vesicle"/>
    <property type="evidence" value="ECO:0007669"/>
    <property type="project" value="TreeGrafter"/>
</dbReference>
<evidence type="ECO:0000313" key="2">
    <source>
        <dbReference type="Proteomes" id="UP000757435"/>
    </source>
</evidence>
<dbReference type="GO" id="GO:0006888">
    <property type="term" value="P:endoplasmic reticulum to Golgi vesicle-mediated transport"/>
    <property type="evidence" value="ECO:0007669"/>
    <property type="project" value="TreeGrafter"/>
</dbReference>
<dbReference type="AlphaFoldDB" id="A0A951Q966"/>
<protein>
    <submittedName>
        <fullName evidence="1">Uncharacterized protein</fullName>
    </submittedName>
</protein>
<dbReference type="Gene3D" id="2.60.120.200">
    <property type="match status" value="1"/>
</dbReference>
<sequence>MVSLQTSVIRLTDASLNQASSRLYTTTVPSVSGLRIGFDFYAYGGTGADGISFFLVDGKQLMPLAGGSGGSLGYGGTPDGYLGIGFDAFGKFAGTTGGYSGGRGFTPDAITVRGSAATNYEYLTGTDTLPVSLDNPGAGATRNDSRRRAEVILSPEGSLTVQVDLNDNGTFTDPGELAINPFNVIQKNGSLPASFRFGFAAATGALTNIHEVGNFSVTTFDGTPIPGIFEGDFITTGGSDNATPAVGRDENQVTGSKSADTFIFSGATKRSALRTSTIRSLDRITDFNFNEGDRFKLDYDNNLNTIERPKRVYNAGRVKGKNLQDALKTAYADKLTRKKGSQSLKADESIFFRLGSRTFFAVNDDKATFSSRNDLVAEVTGIQFKPGDAKPGALAIRNYFI</sequence>
<name>A0A951Q966_9CYAN</name>
<comment type="caution">
    <text evidence="1">The sequence shown here is derived from an EMBL/GenBank/DDBJ whole genome shotgun (WGS) entry which is preliminary data.</text>
</comment>